<dbReference type="OrthoDB" id="232030at2157"/>
<reference evidence="1 2" key="1">
    <citation type="submission" date="2018-09" db="EMBL/GenBank/DDBJ databases">
        <title>Genomic Encyclopedia of Archaeal and Bacterial Type Strains, Phase II (KMG-II): from individual species to whole genera.</title>
        <authorList>
            <person name="Goeker M."/>
        </authorList>
    </citation>
    <scope>NUCLEOTIDE SEQUENCE [LARGE SCALE GENOMIC DNA]</scope>
    <source>
        <strain evidence="1 2">DSM 13151</strain>
    </source>
</reference>
<proteinExistence type="predicted"/>
<keyword evidence="2" id="KW-1185">Reference proteome</keyword>
<evidence type="ECO:0000313" key="1">
    <source>
        <dbReference type="EMBL" id="RKD94933.1"/>
    </source>
</evidence>
<evidence type="ECO:0008006" key="3">
    <source>
        <dbReference type="Google" id="ProtNLM"/>
    </source>
</evidence>
<protein>
    <recommendedName>
        <fullName evidence="3">Formylmethanofuran dehydrogenase subunit E</fullName>
    </recommendedName>
</protein>
<gene>
    <name evidence="1" type="ORF">ATJ93_1777</name>
</gene>
<comment type="caution">
    <text evidence="1">The sequence shown here is derived from an EMBL/GenBank/DDBJ whole genome shotgun (WGS) entry which is preliminary data.</text>
</comment>
<organism evidence="1 2">
    <name type="scientific">Halopiger aswanensis</name>
    <dbReference type="NCBI Taxonomy" id="148449"/>
    <lineage>
        <taxon>Archaea</taxon>
        <taxon>Methanobacteriati</taxon>
        <taxon>Methanobacteriota</taxon>
        <taxon>Stenosarchaea group</taxon>
        <taxon>Halobacteria</taxon>
        <taxon>Halobacteriales</taxon>
        <taxon>Natrialbaceae</taxon>
        <taxon>Halopiger</taxon>
    </lineage>
</organism>
<accession>A0A419WHP2</accession>
<sequence length="224" mass="23903">MSESTTETERTNWTVDSDVEPIRLRDPAAEALAVLEPGDPIVVGYRDVVKAAGHSCPTAAGAYRIAKDGLEALYPGDELPVRGEIAVLAGGPRNDPAYGVTARLLSYITGAAGEDGFGGLADGHGGRRNLLEYGAIGTDGVVVELTRTDTDETVRVTYHVEDIPSGGPATSNLPKLIDGTASEDEREAFADDWHGRVEAILEGERYVTVDRRTRSDRADSYSSR</sequence>
<dbReference type="EMBL" id="RAPO01000002">
    <property type="protein sequence ID" value="RKD94933.1"/>
    <property type="molecule type" value="Genomic_DNA"/>
</dbReference>
<name>A0A419WHP2_9EURY</name>
<evidence type="ECO:0000313" key="2">
    <source>
        <dbReference type="Proteomes" id="UP000283805"/>
    </source>
</evidence>
<dbReference type="Proteomes" id="UP000283805">
    <property type="component" value="Unassembled WGS sequence"/>
</dbReference>
<dbReference type="AlphaFoldDB" id="A0A419WHP2"/>
<dbReference type="SUPFAM" id="SSF143555">
    <property type="entry name" value="FwdE-like"/>
    <property type="match status" value="1"/>
</dbReference>
<dbReference type="RefSeq" id="WP_120244257.1">
    <property type="nucleotide sequence ID" value="NZ_RAPO01000002.1"/>
</dbReference>